<feature type="transmembrane region" description="Helical" evidence="8">
    <location>
        <begin position="41"/>
        <end position="62"/>
    </location>
</feature>
<keyword evidence="5 8" id="KW-0249">Electron transport</keyword>
<keyword evidence="2 8" id="KW-0813">Transport</keyword>
<keyword evidence="7 8" id="KW-0472">Membrane</keyword>
<comment type="similarity">
    <text evidence="8">Belongs to the NqrDE/RnfAE family.</text>
</comment>
<dbReference type="HAMAP" id="MF_00459">
    <property type="entry name" value="RsxA_RnfA"/>
    <property type="match status" value="1"/>
</dbReference>
<comment type="subunit">
    <text evidence="8">The complex is composed of six subunits: RnfA, RnfB, RnfC, RnfD, RnfE and RnfG.</text>
</comment>
<keyword evidence="8" id="KW-1003">Cell membrane</keyword>
<dbReference type="KEGG" id="sper:EW093_03500"/>
<evidence type="ECO:0000256" key="2">
    <source>
        <dbReference type="ARBA" id="ARBA00022448"/>
    </source>
</evidence>
<dbReference type="Pfam" id="PF02508">
    <property type="entry name" value="Rnf-Nqr"/>
    <property type="match status" value="1"/>
</dbReference>
<proteinExistence type="inferred from homology"/>
<dbReference type="GO" id="GO:0012505">
    <property type="term" value="C:endomembrane system"/>
    <property type="evidence" value="ECO:0007669"/>
    <property type="project" value="UniProtKB-SubCell"/>
</dbReference>
<keyword evidence="6 8" id="KW-1133">Transmembrane helix</keyword>
<evidence type="ECO:0000256" key="8">
    <source>
        <dbReference type="HAMAP-Rule" id="MF_00459"/>
    </source>
</evidence>
<dbReference type="InterPro" id="IPR011293">
    <property type="entry name" value="Ion_transpt_RnfA/RsxA"/>
</dbReference>
<evidence type="ECO:0000313" key="10">
    <source>
        <dbReference type="Proteomes" id="UP000323824"/>
    </source>
</evidence>
<keyword evidence="3 8" id="KW-0812">Transmembrane</keyword>
<feature type="transmembrane region" description="Helical" evidence="8">
    <location>
        <begin position="107"/>
        <end position="127"/>
    </location>
</feature>
<gene>
    <name evidence="8" type="primary">rnfA</name>
    <name evidence="9" type="ORF">EW093_03500</name>
</gene>
<dbReference type="InterPro" id="IPR050133">
    <property type="entry name" value="NqrDE/RnfAE_oxidrdctase"/>
</dbReference>
<accession>A0A5C1QC54</accession>
<sequence>MEVLTDIIGIVVAYVLVSNVILTQFLGLCPFIGVSKNSESAVGMGFAVTFVMTLATMFTWMLYNWLLVPAGLEYLKIILFILVIASLVQFVEMFVKKNSPALYRALGIYLPLITTNCAVMGIALLVVEVEKLSLFNSVLAGFSAGIGFLVAILLMSAIREQLEIEWVPKGFRGVPIAFISAGLMAMAFMAFDKALLMNLVG</sequence>
<dbReference type="GO" id="GO:0022900">
    <property type="term" value="P:electron transport chain"/>
    <property type="evidence" value="ECO:0007669"/>
    <property type="project" value="UniProtKB-UniRule"/>
</dbReference>
<evidence type="ECO:0000313" key="9">
    <source>
        <dbReference type="EMBL" id="QEN03802.1"/>
    </source>
</evidence>
<evidence type="ECO:0000256" key="3">
    <source>
        <dbReference type="ARBA" id="ARBA00022692"/>
    </source>
</evidence>
<evidence type="ECO:0000256" key="5">
    <source>
        <dbReference type="ARBA" id="ARBA00022982"/>
    </source>
</evidence>
<comment type="function">
    <text evidence="8">Part of a membrane-bound complex that couples electron transfer with translocation of ions across the membrane.</text>
</comment>
<reference evidence="9 10" key="2">
    <citation type="submission" date="2019-09" db="EMBL/GenBank/DDBJ databases">
        <title>Complete Genome Sequence and Methylome Analysis of free living Spirochaetas.</title>
        <authorList>
            <person name="Leshcheva N."/>
            <person name="Mikheeva N."/>
        </authorList>
    </citation>
    <scope>NUCLEOTIDE SEQUENCE [LARGE SCALE GENOMIC DNA]</scope>
    <source>
        <strain evidence="9 10">P</strain>
    </source>
</reference>
<dbReference type="InterPro" id="IPR003667">
    <property type="entry name" value="NqrDE/RnfAE"/>
</dbReference>
<dbReference type="EC" id="7.-.-.-" evidence="8"/>
<feature type="transmembrane region" description="Helical" evidence="8">
    <location>
        <begin position="170"/>
        <end position="191"/>
    </location>
</feature>
<evidence type="ECO:0000256" key="6">
    <source>
        <dbReference type="ARBA" id="ARBA00022989"/>
    </source>
</evidence>
<evidence type="ECO:0000256" key="4">
    <source>
        <dbReference type="ARBA" id="ARBA00022967"/>
    </source>
</evidence>
<dbReference type="PIRSF" id="PIRSF006102">
    <property type="entry name" value="NQR_DE"/>
    <property type="match status" value="1"/>
</dbReference>
<dbReference type="AlphaFoldDB" id="A0A5C1QC54"/>
<keyword evidence="4 8" id="KW-1278">Translocase</keyword>
<dbReference type="OrthoDB" id="9803631at2"/>
<dbReference type="RefSeq" id="WP_149567060.1">
    <property type="nucleotide sequence ID" value="NZ_CP035807.1"/>
</dbReference>
<name>A0A5C1QC54_9SPIO</name>
<feature type="transmembrane region" description="Helical" evidence="8">
    <location>
        <begin position="6"/>
        <end position="29"/>
    </location>
</feature>
<keyword evidence="10" id="KW-1185">Reference proteome</keyword>
<dbReference type="GO" id="GO:0005886">
    <property type="term" value="C:plasma membrane"/>
    <property type="evidence" value="ECO:0007669"/>
    <property type="project" value="UniProtKB-SubCell"/>
</dbReference>
<organism evidence="9 10">
    <name type="scientific">Thiospirochaeta perfilievii</name>
    <dbReference type="NCBI Taxonomy" id="252967"/>
    <lineage>
        <taxon>Bacteria</taxon>
        <taxon>Pseudomonadati</taxon>
        <taxon>Spirochaetota</taxon>
        <taxon>Spirochaetia</taxon>
        <taxon>Spirochaetales</taxon>
        <taxon>Spirochaetaceae</taxon>
        <taxon>Thiospirochaeta</taxon>
    </lineage>
</organism>
<evidence type="ECO:0000256" key="7">
    <source>
        <dbReference type="ARBA" id="ARBA00023136"/>
    </source>
</evidence>
<dbReference type="EMBL" id="CP035807">
    <property type="protein sequence ID" value="QEN03802.1"/>
    <property type="molecule type" value="Genomic_DNA"/>
</dbReference>
<comment type="subcellular location">
    <subcellularLocation>
        <location evidence="8">Cell membrane</location>
        <topology evidence="8">Multi-pass membrane protein</topology>
    </subcellularLocation>
    <subcellularLocation>
        <location evidence="1">Endomembrane system</location>
        <topology evidence="1">Multi-pass membrane protein</topology>
    </subcellularLocation>
</comment>
<dbReference type="PANTHER" id="PTHR30335">
    <property type="entry name" value="INTEGRAL MEMBRANE PROTEIN OF SOXR-REDUCING COMPLEX"/>
    <property type="match status" value="1"/>
</dbReference>
<dbReference type="PANTHER" id="PTHR30335:SF0">
    <property type="entry name" value="ION-TRANSLOCATING OXIDOREDUCTASE COMPLEX SUBUNIT A"/>
    <property type="match status" value="1"/>
</dbReference>
<evidence type="ECO:0000256" key="1">
    <source>
        <dbReference type="ARBA" id="ARBA00004127"/>
    </source>
</evidence>
<feature type="transmembrane region" description="Helical" evidence="8">
    <location>
        <begin position="74"/>
        <end position="95"/>
    </location>
</feature>
<dbReference type="NCBIfam" id="TIGR01943">
    <property type="entry name" value="rnfA"/>
    <property type="match status" value="1"/>
</dbReference>
<reference evidence="9 10" key="1">
    <citation type="submission" date="2019-02" db="EMBL/GenBank/DDBJ databases">
        <authorList>
            <person name="Fomenkov A."/>
            <person name="Dubinina G."/>
            <person name="Grabovich M."/>
            <person name="Vincze T."/>
            <person name="Roberts R.J."/>
        </authorList>
    </citation>
    <scope>NUCLEOTIDE SEQUENCE [LARGE SCALE GENOMIC DNA]</scope>
    <source>
        <strain evidence="9 10">P</strain>
    </source>
</reference>
<protein>
    <recommendedName>
        <fullName evidence="8">Ion-translocating oxidoreductase complex subunit A</fullName>
        <ecNumber evidence="8">7.-.-.-</ecNumber>
    </recommendedName>
    <alternativeName>
        <fullName evidence="8">Rnf electron transport complex subunit A</fullName>
    </alternativeName>
</protein>
<feature type="transmembrane region" description="Helical" evidence="8">
    <location>
        <begin position="139"/>
        <end position="158"/>
    </location>
</feature>
<dbReference type="Proteomes" id="UP000323824">
    <property type="component" value="Chromosome"/>
</dbReference>